<dbReference type="Proteomes" id="UP001431776">
    <property type="component" value="Unassembled WGS sequence"/>
</dbReference>
<dbReference type="InterPro" id="IPR036388">
    <property type="entry name" value="WH-like_DNA-bd_sf"/>
</dbReference>
<proteinExistence type="predicted"/>
<dbReference type="InterPro" id="IPR016032">
    <property type="entry name" value="Sig_transdc_resp-reg_C-effctor"/>
</dbReference>
<dbReference type="SUPFAM" id="SSF52172">
    <property type="entry name" value="CheY-like"/>
    <property type="match status" value="1"/>
</dbReference>
<evidence type="ECO:0000256" key="3">
    <source>
        <dbReference type="ARBA" id="ARBA00023015"/>
    </source>
</evidence>
<evidence type="ECO:0000256" key="4">
    <source>
        <dbReference type="ARBA" id="ARBA00023125"/>
    </source>
</evidence>
<dbReference type="Pfam" id="PF00072">
    <property type="entry name" value="Response_reg"/>
    <property type="match status" value="1"/>
</dbReference>
<feature type="domain" description="Response regulatory" evidence="8">
    <location>
        <begin position="7"/>
        <end position="121"/>
    </location>
</feature>
<dbReference type="PANTHER" id="PTHR44688:SF16">
    <property type="entry name" value="DNA-BINDING TRANSCRIPTIONAL ACTIVATOR DEVR_DOSR"/>
    <property type="match status" value="1"/>
</dbReference>
<evidence type="ECO:0000259" key="8">
    <source>
        <dbReference type="PROSITE" id="PS50110"/>
    </source>
</evidence>
<dbReference type="PRINTS" id="PR00038">
    <property type="entry name" value="HTHLUXR"/>
</dbReference>
<dbReference type="PROSITE" id="PS50110">
    <property type="entry name" value="RESPONSE_REGULATORY"/>
    <property type="match status" value="1"/>
</dbReference>
<dbReference type="AlphaFoldDB" id="A0AAW6U2X0"/>
<dbReference type="PROSITE" id="PS50043">
    <property type="entry name" value="HTH_LUXR_2"/>
    <property type="match status" value="1"/>
</dbReference>
<dbReference type="CDD" id="cd17537">
    <property type="entry name" value="REC_FixJ"/>
    <property type="match status" value="1"/>
</dbReference>
<keyword evidence="3" id="KW-0805">Transcription regulation</keyword>
<dbReference type="Pfam" id="PF00196">
    <property type="entry name" value="GerE"/>
    <property type="match status" value="1"/>
</dbReference>
<dbReference type="GO" id="GO:0000160">
    <property type="term" value="P:phosphorelay signal transduction system"/>
    <property type="evidence" value="ECO:0007669"/>
    <property type="project" value="UniProtKB-KW"/>
</dbReference>
<dbReference type="GO" id="GO:0006355">
    <property type="term" value="P:regulation of DNA-templated transcription"/>
    <property type="evidence" value="ECO:0007669"/>
    <property type="project" value="InterPro"/>
</dbReference>
<dbReference type="GO" id="GO:0003677">
    <property type="term" value="F:DNA binding"/>
    <property type="evidence" value="ECO:0007669"/>
    <property type="project" value="UniProtKB-KW"/>
</dbReference>
<dbReference type="InterPro" id="IPR011006">
    <property type="entry name" value="CheY-like_superfamily"/>
</dbReference>
<keyword evidence="5" id="KW-0804">Transcription</keyword>
<reference evidence="9" key="1">
    <citation type="submission" date="2023-05" db="EMBL/GenBank/DDBJ databases">
        <title>Anaerotaeda fermentans gen. nov., sp. nov., a novel anaerobic planctomycete of the new family within the order Sedimentisphaerales isolated from Taman Peninsula, Russia.</title>
        <authorList>
            <person name="Khomyakova M.A."/>
            <person name="Merkel A.Y."/>
            <person name="Slobodkin A.I."/>
        </authorList>
    </citation>
    <scope>NUCLEOTIDE SEQUENCE</scope>
    <source>
        <strain evidence="9">M17dextr</strain>
    </source>
</reference>
<feature type="domain" description="HTH luxR-type" evidence="7">
    <location>
        <begin position="137"/>
        <end position="202"/>
    </location>
</feature>
<dbReference type="InterPro" id="IPR000792">
    <property type="entry name" value="Tscrpt_reg_LuxR_C"/>
</dbReference>
<dbReference type="PROSITE" id="PS00622">
    <property type="entry name" value="HTH_LUXR_1"/>
    <property type="match status" value="1"/>
</dbReference>
<accession>A0AAW6U2X0</accession>
<feature type="modified residue" description="4-aspartylphosphate" evidence="6">
    <location>
        <position position="56"/>
    </location>
</feature>
<evidence type="ECO:0000256" key="1">
    <source>
        <dbReference type="ARBA" id="ARBA00022553"/>
    </source>
</evidence>
<dbReference type="FunFam" id="3.40.50.2300:FF:000018">
    <property type="entry name" value="DNA-binding transcriptional regulator NtrC"/>
    <property type="match status" value="1"/>
</dbReference>
<dbReference type="SMART" id="SM00421">
    <property type="entry name" value="HTH_LUXR"/>
    <property type="match status" value="1"/>
</dbReference>
<keyword evidence="4" id="KW-0238">DNA-binding</keyword>
<evidence type="ECO:0000256" key="6">
    <source>
        <dbReference type="PROSITE-ProRule" id="PRU00169"/>
    </source>
</evidence>
<sequence>MNSAKPTVFVVDDDGAICQSLCLLIQDIGLDVRTFDGARPFLDHYDPSQPGCLVLDVRMSGMSGIELQARLNELSIDIPTIIITGHGDVPMAVETMKAGAVDFIEKPFRDQVLLDSVQRAVEMDRRIRATKEHTRGFQSRMEGLTRRECQVMDLLVLGKPSKAIAYELQISQKTVDFHRTNILNKAGVSSVVELVRLAHAARSTWGNAGLAQ</sequence>
<dbReference type="Gene3D" id="1.10.10.10">
    <property type="entry name" value="Winged helix-like DNA-binding domain superfamily/Winged helix DNA-binding domain"/>
    <property type="match status" value="1"/>
</dbReference>
<protein>
    <submittedName>
        <fullName evidence="9">Response regulator</fullName>
    </submittedName>
</protein>
<dbReference type="RefSeq" id="WP_349244969.1">
    <property type="nucleotide sequence ID" value="NZ_JASCXX010000011.1"/>
</dbReference>
<dbReference type="SMART" id="SM00448">
    <property type="entry name" value="REC"/>
    <property type="match status" value="1"/>
</dbReference>
<keyword evidence="10" id="KW-1185">Reference proteome</keyword>
<dbReference type="PANTHER" id="PTHR44688">
    <property type="entry name" value="DNA-BINDING TRANSCRIPTIONAL ACTIVATOR DEVR_DOSR"/>
    <property type="match status" value="1"/>
</dbReference>
<keyword evidence="1 6" id="KW-0597">Phosphoprotein</keyword>
<dbReference type="InterPro" id="IPR001789">
    <property type="entry name" value="Sig_transdc_resp-reg_receiver"/>
</dbReference>
<comment type="caution">
    <text evidence="9">The sequence shown here is derived from an EMBL/GenBank/DDBJ whole genome shotgun (WGS) entry which is preliminary data.</text>
</comment>
<gene>
    <name evidence="9" type="ORF">QJ522_10960</name>
</gene>
<keyword evidence="2" id="KW-0902">Two-component regulatory system</keyword>
<evidence type="ECO:0000256" key="5">
    <source>
        <dbReference type="ARBA" id="ARBA00023163"/>
    </source>
</evidence>
<dbReference type="CDD" id="cd06170">
    <property type="entry name" value="LuxR_C_like"/>
    <property type="match status" value="1"/>
</dbReference>
<organism evidence="9 10">
    <name type="scientific">Anaerobaca lacustris</name>
    <dbReference type="NCBI Taxonomy" id="3044600"/>
    <lineage>
        <taxon>Bacteria</taxon>
        <taxon>Pseudomonadati</taxon>
        <taxon>Planctomycetota</taxon>
        <taxon>Phycisphaerae</taxon>
        <taxon>Sedimentisphaerales</taxon>
        <taxon>Anaerobacaceae</taxon>
        <taxon>Anaerobaca</taxon>
    </lineage>
</organism>
<evidence type="ECO:0000313" key="9">
    <source>
        <dbReference type="EMBL" id="MDI6449563.1"/>
    </source>
</evidence>
<dbReference type="SUPFAM" id="SSF46894">
    <property type="entry name" value="C-terminal effector domain of the bipartite response regulators"/>
    <property type="match status" value="1"/>
</dbReference>
<evidence type="ECO:0000313" key="10">
    <source>
        <dbReference type="Proteomes" id="UP001431776"/>
    </source>
</evidence>
<evidence type="ECO:0000259" key="7">
    <source>
        <dbReference type="PROSITE" id="PS50043"/>
    </source>
</evidence>
<name>A0AAW6U2X0_9BACT</name>
<dbReference type="Gene3D" id="3.40.50.2300">
    <property type="match status" value="1"/>
</dbReference>
<dbReference type="EMBL" id="JASCXX010000011">
    <property type="protein sequence ID" value="MDI6449563.1"/>
    <property type="molecule type" value="Genomic_DNA"/>
</dbReference>
<evidence type="ECO:0000256" key="2">
    <source>
        <dbReference type="ARBA" id="ARBA00023012"/>
    </source>
</evidence>